<accession>A0A3Q0JAH7</accession>
<keyword evidence="2" id="KW-1185">Reference proteome</keyword>
<organism evidence="2 3">
    <name type="scientific">Diaphorina citri</name>
    <name type="common">Asian citrus psyllid</name>
    <dbReference type="NCBI Taxonomy" id="121845"/>
    <lineage>
        <taxon>Eukaryota</taxon>
        <taxon>Metazoa</taxon>
        <taxon>Ecdysozoa</taxon>
        <taxon>Arthropoda</taxon>
        <taxon>Hexapoda</taxon>
        <taxon>Insecta</taxon>
        <taxon>Pterygota</taxon>
        <taxon>Neoptera</taxon>
        <taxon>Paraneoptera</taxon>
        <taxon>Hemiptera</taxon>
        <taxon>Sternorrhyncha</taxon>
        <taxon>Psylloidea</taxon>
        <taxon>Psyllidae</taxon>
        <taxon>Diaphorininae</taxon>
        <taxon>Diaphorina</taxon>
    </lineage>
</organism>
<proteinExistence type="predicted"/>
<sequence length="213" mass="23572">MECSDDDNGVCITGTPLPSTSARTAPAPVTPKNVSSPPSTPENDFFPNFQVSRSSSLPSLTEDDSKTTSLQNNLPAENEEYPALKEPTPPPQEKRKRLANSESNPEKTKKKAPSKDQEINEGFKTMVQKIVDTNEQLSVSTEQICELIAKLKNSQKKQEIFLESNLPISDVRFILQEIHADPDTTVNMKSRITRLLNSVLSESKMTLVNVESV</sequence>
<name>A0A3Q0JAH7_DIACI</name>
<dbReference type="RefSeq" id="XP_026685431.1">
    <property type="nucleotide sequence ID" value="XM_026829630.1"/>
</dbReference>
<protein>
    <submittedName>
        <fullName evidence="3">Uncharacterized protein LOC113470880</fullName>
    </submittedName>
</protein>
<feature type="region of interest" description="Disordered" evidence="1">
    <location>
        <begin position="1"/>
        <end position="120"/>
    </location>
</feature>
<evidence type="ECO:0000256" key="1">
    <source>
        <dbReference type="SAM" id="MobiDB-lite"/>
    </source>
</evidence>
<evidence type="ECO:0000313" key="2">
    <source>
        <dbReference type="Proteomes" id="UP000079169"/>
    </source>
</evidence>
<dbReference type="PaxDb" id="121845-A0A3Q0JAH7"/>
<dbReference type="GeneID" id="113470880"/>
<dbReference type="KEGG" id="dci:113470880"/>
<evidence type="ECO:0000313" key="3">
    <source>
        <dbReference type="RefSeq" id="XP_026685431.1"/>
    </source>
</evidence>
<reference evidence="3" key="1">
    <citation type="submission" date="2025-08" db="UniProtKB">
        <authorList>
            <consortium name="RefSeq"/>
        </authorList>
    </citation>
    <scope>IDENTIFICATION</scope>
</reference>
<feature type="compositionally biased region" description="Polar residues" evidence="1">
    <location>
        <begin position="49"/>
        <end position="59"/>
    </location>
</feature>
<dbReference type="Proteomes" id="UP000079169">
    <property type="component" value="Unplaced"/>
</dbReference>
<dbReference type="AlphaFoldDB" id="A0A3Q0JAH7"/>
<gene>
    <name evidence="3" type="primary">LOC113470880</name>
</gene>